<evidence type="ECO:0000256" key="2">
    <source>
        <dbReference type="SAM" id="Phobius"/>
    </source>
</evidence>
<protein>
    <submittedName>
        <fullName evidence="3">Uncharacterized protein</fullName>
    </submittedName>
</protein>
<proteinExistence type="predicted"/>
<dbReference type="AlphaFoldDB" id="A0A6C0CS16"/>
<accession>A0A6C0CS16</accession>
<name>A0A6C0CS16_9ZZZZ</name>
<keyword evidence="2" id="KW-0472">Membrane</keyword>
<organism evidence="3">
    <name type="scientific">viral metagenome</name>
    <dbReference type="NCBI Taxonomy" id="1070528"/>
    <lineage>
        <taxon>unclassified sequences</taxon>
        <taxon>metagenomes</taxon>
        <taxon>organismal metagenomes</taxon>
    </lineage>
</organism>
<feature type="transmembrane region" description="Helical" evidence="2">
    <location>
        <begin position="54"/>
        <end position="75"/>
    </location>
</feature>
<keyword evidence="2" id="KW-1133">Transmembrane helix</keyword>
<feature type="transmembrane region" description="Helical" evidence="2">
    <location>
        <begin position="20"/>
        <end position="42"/>
    </location>
</feature>
<feature type="region of interest" description="Disordered" evidence="1">
    <location>
        <begin position="88"/>
        <end position="130"/>
    </location>
</feature>
<dbReference type="EMBL" id="MN739479">
    <property type="protein sequence ID" value="QHT07083.1"/>
    <property type="molecule type" value="Genomic_DNA"/>
</dbReference>
<evidence type="ECO:0000313" key="3">
    <source>
        <dbReference type="EMBL" id="QHT07083.1"/>
    </source>
</evidence>
<reference evidence="3" key="1">
    <citation type="journal article" date="2020" name="Nature">
        <title>Giant virus diversity and host interactions through global metagenomics.</title>
        <authorList>
            <person name="Schulz F."/>
            <person name="Roux S."/>
            <person name="Paez-Espino D."/>
            <person name="Jungbluth S."/>
            <person name="Walsh D.A."/>
            <person name="Denef V.J."/>
            <person name="McMahon K.D."/>
            <person name="Konstantinidis K.T."/>
            <person name="Eloe-Fadrosh E.A."/>
            <person name="Kyrpides N.C."/>
            <person name="Woyke T."/>
        </authorList>
    </citation>
    <scope>NUCLEOTIDE SEQUENCE</scope>
    <source>
        <strain evidence="3">GVMAG-M-3300021962-46</strain>
    </source>
</reference>
<sequence>MDTALKIGTTSTTYQTFRTMNAGLCRVIAVLWDKLSYIFRILGRFLFLTRSPAAYVVWLLIILAIIMGVGFGIGFNGGQSSTLVQNTNVEDKNSKKKKPKSSALSEQPTNDGYRKKAVQQSVSGEPNKVDGYKRNLLSGGRCDGLNWITDPDYEKNCIKHLRPPSINWEFNSDQYNDLGDIPEEILKNQLKGQSSISIPYKLDKDRYYVDCSNMKYENGNIASLFKQKNIKDSLCQFIEKSPPSFTDKKRLSNSVNRYKICT</sequence>
<evidence type="ECO:0000256" key="1">
    <source>
        <dbReference type="SAM" id="MobiDB-lite"/>
    </source>
</evidence>
<keyword evidence="2" id="KW-0812">Transmembrane</keyword>